<reference evidence="1" key="1">
    <citation type="submission" date="2022-01" db="EMBL/GenBank/DDBJ databases">
        <title>Genome-Based Taxonomic Classification of the Phylum Actinobacteria.</title>
        <authorList>
            <person name="Gao Y."/>
        </authorList>
    </citation>
    <scope>NUCLEOTIDE SEQUENCE</scope>
    <source>
        <strain evidence="1">KLBMP 8922</strain>
    </source>
</reference>
<sequence length="185" mass="20597">MPAMHEIRADFGADTITVYQAYPAAVADAALAAGQFAAPFSFRRMTWIKPSYLWLMKRSNWGRKPGQERILAVRITRAGWEQALALAVPTTGDPGALAAADVHVQWDPERSLRGAALNHYSIQIGVGRPRIREFAEDWTTGITDLTARTHRIAELVRAGRDDQAKRLLPPERVYPLPEAVARRLS</sequence>
<comment type="caution">
    <text evidence="1">The sequence shown here is derived from an EMBL/GenBank/DDBJ whole genome shotgun (WGS) entry which is preliminary data.</text>
</comment>
<dbReference type="RefSeq" id="WP_235050299.1">
    <property type="nucleotide sequence ID" value="NZ_JAKFHA010000001.1"/>
</dbReference>
<dbReference type="PANTHER" id="PTHR38567:SF1">
    <property type="entry name" value="DUF4291 DOMAIN-CONTAINING PROTEIN"/>
    <property type="match status" value="1"/>
</dbReference>
<evidence type="ECO:0000313" key="2">
    <source>
        <dbReference type="Proteomes" id="UP001165378"/>
    </source>
</evidence>
<dbReference type="AlphaFoldDB" id="A0AA41PUT2"/>
<protein>
    <submittedName>
        <fullName evidence="1">DUF4291 domain-containing protein</fullName>
    </submittedName>
</protein>
<dbReference type="Pfam" id="PF14124">
    <property type="entry name" value="DUF4291"/>
    <property type="match status" value="1"/>
</dbReference>
<organism evidence="1 2">
    <name type="scientific">Yinghuangia soli</name>
    <dbReference type="NCBI Taxonomy" id="2908204"/>
    <lineage>
        <taxon>Bacteria</taxon>
        <taxon>Bacillati</taxon>
        <taxon>Actinomycetota</taxon>
        <taxon>Actinomycetes</taxon>
        <taxon>Kitasatosporales</taxon>
        <taxon>Streptomycetaceae</taxon>
        <taxon>Yinghuangia</taxon>
    </lineage>
</organism>
<dbReference type="Proteomes" id="UP001165378">
    <property type="component" value="Unassembled WGS sequence"/>
</dbReference>
<name>A0AA41PUT2_9ACTN</name>
<gene>
    <name evidence="1" type="ORF">LZ495_03335</name>
</gene>
<keyword evidence="2" id="KW-1185">Reference proteome</keyword>
<proteinExistence type="predicted"/>
<dbReference type="PANTHER" id="PTHR38567">
    <property type="entry name" value="DUF4291 DOMAIN-CONTAINING PROTEIN"/>
    <property type="match status" value="1"/>
</dbReference>
<dbReference type="InterPro" id="IPR025633">
    <property type="entry name" value="DUF4291"/>
</dbReference>
<dbReference type="EMBL" id="JAKFHA010000001">
    <property type="protein sequence ID" value="MCF2526255.1"/>
    <property type="molecule type" value="Genomic_DNA"/>
</dbReference>
<accession>A0AA41PUT2</accession>
<evidence type="ECO:0000313" key="1">
    <source>
        <dbReference type="EMBL" id="MCF2526255.1"/>
    </source>
</evidence>